<evidence type="ECO:0000313" key="3">
    <source>
        <dbReference type="Proteomes" id="UP001519273"/>
    </source>
</evidence>
<reference evidence="2 3" key="1">
    <citation type="submission" date="2021-03" db="EMBL/GenBank/DDBJ databases">
        <title>Genomic Encyclopedia of Type Strains, Phase IV (KMG-IV): sequencing the most valuable type-strain genomes for metagenomic binning, comparative biology and taxonomic classification.</title>
        <authorList>
            <person name="Goeker M."/>
        </authorList>
    </citation>
    <scope>NUCLEOTIDE SEQUENCE [LARGE SCALE GENOMIC DNA]</scope>
    <source>
        <strain evidence="2 3">DSM 23491</strain>
    </source>
</reference>
<sequence length="214" mass="23696">MRFMKWLSKTVFIVILVSSLTILTTAFVVNTYVKSILSSFHITLEGNSFTFGSMLNQMFTGKSNNSSIAPMNTEADRPASTGEENSASTADDTHSEAGTQNRSNDNGATNGGNKPEDSLEVMGRASSTAEQSASTDQVVVSPDEMTQKKEQLSTEDKDQIFNILMKKVPQEEIQNISAEMESGLTEEELHQMEQVLSKYLTKEEYNKLMDIIQK</sequence>
<evidence type="ECO:0000313" key="2">
    <source>
        <dbReference type="EMBL" id="MBP1938238.1"/>
    </source>
</evidence>
<keyword evidence="3" id="KW-1185">Reference proteome</keyword>
<dbReference type="EMBL" id="JAGGKP010000012">
    <property type="protein sequence ID" value="MBP1938238.1"/>
    <property type="molecule type" value="Genomic_DNA"/>
</dbReference>
<evidence type="ECO:0000256" key="1">
    <source>
        <dbReference type="SAM" id="MobiDB-lite"/>
    </source>
</evidence>
<feature type="compositionally biased region" description="Polar residues" evidence="1">
    <location>
        <begin position="125"/>
        <end position="138"/>
    </location>
</feature>
<comment type="caution">
    <text evidence="2">The sequence shown here is derived from an EMBL/GenBank/DDBJ whole genome shotgun (WGS) entry which is preliminary data.</text>
</comment>
<accession>A0ABS4H6R6</accession>
<gene>
    <name evidence="2" type="ORF">J2Z20_003157</name>
</gene>
<protein>
    <submittedName>
        <fullName evidence="2">Uncharacterized protein</fullName>
    </submittedName>
</protein>
<proteinExistence type="predicted"/>
<name>A0ABS4H6R6_9BACL</name>
<dbReference type="Proteomes" id="UP001519273">
    <property type="component" value="Unassembled WGS sequence"/>
</dbReference>
<feature type="region of interest" description="Disordered" evidence="1">
    <location>
        <begin position="65"/>
        <end position="149"/>
    </location>
</feature>
<dbReference type="RefSeq" id="WP_209852350.1">
    <property type="nucleotide sequence ID" value="NZ_CBCRVE010000012.1"/>
</dbReference>
<feature type="compositionally biased region" description="Polar residues" evidence="1">
    <location>
        <begin position="82"/>
        <end position="112"/>
    </location>
</feature>
<organism evidence="2 3">
    <name type="scientific">Paenibacillus sediminis</name>
    <dbReference type="NCBI Taxonomy" id="664909"/>
    <lineage>
        <taxon>Bacteria</taxon>
        <taxon>Bacillati</taxon>
        <taxon>Bacillota</taxon>
        <taxon>Bacilli</taxon>
        <taxon>Bacillales</taxon>
        <taxon>Paenibacillaceae</taxon>
        <taxon>Paenibacillus</taxon>
    </lineage>
</organism>